<comment type="cofactor">
    <cofactor evidence="1">
        <name>heme b</name>
        <dbReference type="ChEBI" id="CHEBI:60344"/>
    </cofactor>
</comment>
<dbReference type="GO" id="GO:0005576">
    <property type="term" value="C:extracellular region"/>
    <property type="evidence" value="ECO:0007669"/>
    <property type="project" value="UniProtKB-SubCell"/>
</dbReference>
<proteinExistence type="inferred from homology"/>
<dbReference type="Proteomes" id="UP000887116">
    <property type="component" value="Unassembled WGS sequence"/>
</dbReference>
<dbReference type="GO" id="GO:0042742">
    <property type="term" value="P:defense response to bacterium"/>
    <property type="evidence" value="ECO:0007669"/>
    <property type="project" value="UniProtKB-KW"/>
</dbReference>
<dbReference type="GO" id="GO:0016020">
    <property type="term" value="C:membrane"/>
    <property type="evidence" value="ECO:0007669"/>
    <property type="project" value="UniProtKB-SubCell"/>
</dbReference>
<keyword evidence="5" id="KW-0964">Secreted</keyword>
<accession>A0A8X6M3K4</accession>
<evidence type="ECO:0000256" key="12">
    <source>
        <dbReference type="SAM" id="SignalP"/>
    </source>
</evidence>
<dbReference type="PANTHER" id="PTHR45828:SF9">
    <property type="entry name" value="CELL WALL INTEGRITY AND STRESS RESPONSE COMPONENT 4-LIKE-RELATED"/>
    <property type="match status" value="1"/>
</dbReference>
<dbReference type="CDD" id="cd09628">
    <property type="entry name" value="DOMON_SDR_2_like"/>
    <property type="match status" value="1"/>
</dbReference>
<comment type="similarity">
    <text evidence="4">Belongs to the insect defense protein family.</text>
</comment>
<protein>
    <submittedName>
        <fullName evidence="14">Putative ferric-chelate reductase 1 homolog</fullName>
    </submittedName>
</protein>
<dbReference type="InterPro" id="IPR051237">
    <property type="entry name" value="Ferric-chelate_Red/DefProt"/>
</dbReference>
<reference evidence="14" key="1">
    <citation type="submission" date="2020-07" db="EMBL/GenBank/DDBJ databases">
        <title>Multicomponent nature underlies the extraordinary mechanical properties of spider dragline silk.</title>
        <authorList>
            <person name="Kono N."/>
            <person name="Nakamura H."/>
            <person name="Mori M."/>
            <person name="Yoshida Y."/>
            <person name="Ohtoshi R."/>
            <person name="Malay A.D."/>
            <person name="Moran D.A.P."/>
            <person name="Tomita M."/>
            <person name="Numata K."/>
            <person name="Arakawa K."/>
        </authorList>
    </citation>
    <scope>NUCLEOTIDE SEQUENCE</scope>
</reference>
<dbReference type="Pfam" id="PF02014">
    <property type="entry name" value="Reeler"/>
    <property type="match status" value="1"/>
</dbReference>
<dbReference type="AlphaFoldDB" id="A0A8X6M3K4"/>
<dbReference type="GO" id="GO:0045087">
    <property type="term" value="P:innate immune response"/>
    <property type="evidence" value="ECO:0007669"/>
    <property type="project" value="UniProtKB-KW"/>
</dbReference>
<evidence type="ECO:0000256" key="10">
    <source>
        <dbReference type="ARBA" id="ARBA00023004"/>
    </source>
</evidence>
<keyword evidence="10" id="KW-0408">Iron</keyword>
<evidence type="ECO:0000313" key="14">
    <source>
        <dbReference type="EMBL" id="GFR30039.1"/>
    </source>
</evidence>
<evidence type="ECO:0000256" key="8">
    <source>
        <dbReference type="ARBA" id="ARBA00022729"/>
    </source>
</evidence>
<dbReference type="OrthoDB" id="6372137at2759"/>
<feature type="domain" description="Reelin" evidence="13">
    <location>
        <begin position="3"/>
        <end position="175"/>
    </location>
</feature>
<feature type="chain" id="PRO_5036501754" evidence="12">
    <location>
        <begin position="21"/>
        <end position="421"/>
    </location>
</feature>
<keyword evidence="11" id="KW-0044">Antibiotic</keyword>
<evidence type="ECO:0000256" key="5">
    <source>
        <dbReference type="ARBA" id="ARBA00022525"/>
    </source>
</evidence>
<sequence length="421" mass="46500">MSAFVCTVLLISISLLGCDCRPDGAPTTACSNLTPVHSGIKPQRQSAPYSVSVTKNGDKVRVKIFSSVGEEIEGFALQARSSKDRHRLVNGRFTTKEGISKTIDCFNGKGNTLTQVNPTPKREIFTEWVPSTSLDEDVIFRATVAKTFAMFWTEIDSLPVRIKSDAPARESSPRSERKESKNRMYDGCFESKGCFGIPGNCIADGDCLVLLSYTKHDDGIAFKLAGFLEENQYMAFGLSNDPVMGEDNVYECVKTEDALIARQSWNEGKSNIPRRELPRDSYEIAVSDGVSSCEFVSRYVSEANGRQFNLANSTYFALLAKGPMRNERLGYHSHRAATQQPINFTAFERIESEAVSDAVKIHGLTEETFLSNNSESDSFSTEATFNETTYKNSGSEFSSNTGVYLNLDILLVLTILGLLIL</sequence>
<evidence type="ECO:0000256" key="7">
    <source>
        <dbReference type="ARBA" id="ARBA00022588"/>
    </source>
</evidence>
<evidence type="ECO:0000259" key="13">
    <source>
        <dbReference type="PROSITE" id="PS51019"/>
    </source>
</evidence>
<dbReference type="InterPro" id="IPR005018">
    <property type="entry name" value="DOMON_domain"/>
</dbReference>
<dbReference type="InterPro" id="IPR042307">
    <property type="entry name" value="Reeler_sf"/>
</dbReference>
<keyword evidence="6" id="KW-0929">Antimicrobial</keyword>
<evidence type="ECO:0000313" key="15">
    <source>
        <dbReference type="Proteomes" id="UP000887116"/>
    </source>
</evidence>
<keyword evidence="9" id="KW-0391">Immunity</keyword>
<dbReference type="PANTHER" id="PTHR45828">
    <property type="entry name" value="CYTOCHROME B561/FERRIC REDUCTASE TRANSMEMBRANE"/>
    <property type="match status" value="1"/>
</dbReference>
<name>A0A8X6M3K4_TRICU</name>
<evidence type="ECO:0000256" key="4">
    <source>
        <dbReference type="ARBA" id="ARBA00008501"/>
    </source>
</evidence>
<keyword evidence="15" id="KW-1185">Reference proteome</keyword>
<evidence type="ECO:0000256" key="11">
    <source>
        <dbReference type="ARBA" id="ARBA00023022"/>
    </source>
</evidence>
<dbReference type="Pfam" id="PF03351">
    <property type="entry name" value="DOMON"/>
    <property type="match status" value="1"/>
</dbReference>
<keyword evidence="7" id="KW-0399">Innate immunity</keyword>
<dbReference type="Gene3D" id="2.60.40.4060">
    <property type="entry name" value="Reeler domain"/>
    <property type="match status" value="1"/>
</dbReference>
<dbReference type="CDD" id="cd08544">
    <property type="entry name" value="Reeler"/>
    <property type="match status" value="1"/>
</dbReference>
<comment type="caution">
    <text evidence="14">The sequence shown here is derived from an EMBL/GenBank/DDBJ whole genome shotgun (WGS) entry which is preliminary data.</text>
</comment>
<evidence type="ECO:0000256" key="9">
    <source>
        <dbReference type="ARBA" id="ARBA00022859"/>
    </source>
</evidence>
<dbReference type="EMBL" id="BMAO01029200">
    <property type="protein sequence ID" value="GFR30039.1"/>
    <property type="molecule type" value="Genomic_DNA"/>
</dbReference>
<evidence type="ECO:0000256" key="6">
    <source>
        <dbReference type="ARBA" id="ARBA00022529"/>
    </source>
</evidence>
<dbReference type="PROSITE" id="PS51019">
    <property type="entry name" value="REELIN"/>
    <property type="match status" value="1"/>
</dbReference>
<keyword evidence="8 12" id="KW-0732">Signal</keyword>
<dbReference type="InterPro" id="IPR002861">
    <property type="entry name" value="Reeler_dom"/>
</dbReference>
<evidence type="ECO:0000256" key="3">
    <source>
        <dbReference type="ARBA" id="ARBA00004613"/>
    </source>
</evidence>
<organism evidence="14 15">
    <name type="scientific">Trichonephila clavata</name>
    <name type="common">Joro spider</name>
    <name type="synonym">Nephila clavata</name>
    <dbReference type="NCBI Taxonomy" id="2740835"/>
    <lineage>
        <taxon>Eukaryota</taxon>
        <taxon>Metazoa</taxon>
        <taxon>Ecdysozoa</taxon>
        <taxon>Arthropoda</taxon>
        <taxon>Chelicerata</taxon>
        <taxon>Arachnida</taxon>
        <taxon>Araneae</taxon>
        <taxon>Araneomorphae</taxon>
        <taxon>Entelegynae</taxon>
        <taxon>Araneoidea</taxon>
        <taxon>Nephilidae</taxon>
        <taxon>Trichonephila</taxon>
    </lineage>
</organism>
<gene>
    <name evidence="14" type="primary">CG8399</name>
    <name evidence="14" type="ORF">TNCT_89381</name>
</gene>
<evidence type="ECO:0000256" key="1">
    <source>
        <dbReference type="ARBA" id="ARBA00001970"/>
    </source>
</evidence>
<evidence type="ECO:0000256" key="2">
    <source>
        <dbReference type="ARBA" id="ARBA00004141"/>
    </source>
</evidence>
<feature type="signal peptide" evidence="12">
    <location>
        <begin position="1"/>
        <end position="20"/>
    </location>
</feature>
<comment type="subcellular location">
    <subcellularLocation>
        <location evidence="2">Membrane</location>
        <topology evidence="2">Multi-pass membrane protein</topology>
    </subcellularLocation>
    <subcellularLocation>
        <location evidence="3">Secreted</location>
    </subcellularLocation>
</comment>